<feature type="transmembrane region" description="Helical" evidence="1">
    <location>
        <begin position="223"/>
        <end position="245"/>
    </location>
</feature>
<keyword evidence="3" id="KW-1185">Reference proteome</keyword>
<keyword evidence="1" id="KW-0472">Membrane</keyword>
<accession>A0ABX0LGD7</accession>
<keyword evidence="1" id="KW-1133">Transmembrane helix</keyword>
<dbReference type="EMBL" id="VUYU01000003">
    <property type="protein sequence ID" value="NHZ33084.1"/>
    <property type="molecule type" value="Genomic_DNA"/>
</dbReference>
<comment type="caution">
    <text evidence="2">The sequence shown here is derived from an EMBL/GenBank/DDBJ whole genome shotgun (WGS) entry which is preliminary data.</text>
</comment>
<name>A0ABX0LGD7_9BURK</name>
<keyword evidence="1" id="KW-0812">Transmembrane</keyword>
<gene>
    <name evidence="2" type="ORF">F0185_05720</name>
</gene>
<dbReference type="RefSeq" id="WP_167222435.1">
    <property type="nucleotide sequence ID" value="NZ_VUYU01000003.1"/>
</dbReference>
<protein>
    <submittedName>
        <fullName evidence="2">Uncharacterized protein</fullName>
    </submittedName>
</protein>
<evidence type="ECO:0000313" key="3">
    <source>
        <dbReference type="Proteomes" id="UP000785613"/>
    </source>
</evidence>
<proteinExistence type="predicted"/>
<dbReference type="Proteomes" id="UP000785613">
    <property type="component" value="Unassembled WGS sequence"/>
</dbReference>
<evidence type="ECO:0000313" key="2">
    <source>
        <dbReference type="EMBL" id="NHZ33084.1"/>
    </source>
</evidence>
<organism evidence="2 3">
    <name type="scientific">Massilia rubra</name>
    <dbReference type="NCBI Taxonomy" id="2607910"/>
    <lineage>
        <taxon>Bacteria</taxon>
        <taxon>Pseudomonadati</taxon>
        <taxon>Pseudomonadota</taxon>
        <taxon>Betaproteobacteria</taxon>
        <taxon>Burkholderiales</taxon>
        <taxon>Oxalobacteraceae</taxon>
        <taxon>Telluria group</taxon>
        <taxon>Massilia</taxon>
    </lineage>
</organism>
<sequence>MTDIADLSTLLQNRLRAALTPGERLVWVGQPIAAHYMKFAYGYPALPGSTVYAITSARVLLLGGGDQPDSVRSYAPAQLQQLERSEHEGGWGDLILETDYVSDGDGGYTTERHGLLAVADVRRTHGLVAALAATLPLAPGTPHPSFLSALAAPAIPALPARLRHALRDELGPDERLVWAAQPIPASYLKKGYRKWFFYIPWTLFALIIGVLSAMAVWNVQVRGWDLLLVVGVPSLLLWIGIYHLVQPLRMRRDALGVVHAITSARALTIAMNGPLVVRTYAPAGLVHALCADGAHDSGDLLLEAGFGDTTPIETQLHRHGFMGIDEVRHVERLIGHLKQAPAM</sequence>
<feature type="transmembrane region" description="Helical" evidence="1">
    <location>
        <begin position="195"/>
        <end position="217"/>
    </location>
</feature>
<reference evidence="2 3" key="1">
    <citation type="submission" date="2019-09" db="EMBL/GenBank/DDBJ databases">
        <title>Taxonomy of Antarctic Massilia spp.: description of Massilia rubra sp. nov., Massilia aquatica sp. nov., Massilia mucilaginosa sp. nov., Massilia frigida sp. nov. isolated from streams, lakes and regoliths.</title>
        <authorList>
            <person name="Holochova P."/>
            <person name="Sedlacek I."/>
            <person name="Kralova S."/>
            <person name="Maslanova I."/>
            <person name="Busse H.-J."/>
            <person name="Stankova E."/>
            <person name="Vrbovska V."/>
            <person name="Kovarovic V."/>
            <person name="Bartak M."/>
            <person name="Svec P."/>
            <person name="Pantucek R."/>
        </authorList>
    </citation>
    <scope>NUCLEOTIDE SEQUENCE [LARGE SCALE GENOMIC DNA]</scope>
    <source>
        <strain evidence="2 3">CCM 8692</strain>
    </source>
</reference>
<evidence type="ECO:0000256" key="1">
    <source>
        <dbReference type="SAM" id="Phobius"/>
    </source>
</evidence>